<gene>
    <name evidence="3" type="ORF">SAMN04487941_1656</name>
</gene>
<organism evidence="3 4">
    <name type="scientific">Pontibacter akesuensis</name>
    <dbReference type="NCBI Taxonomy" id="388950"/>
    <lineage>
        <taxon>Bacteria</taxon>
        <taxon>Pseudomonadati</taxon>
        <taxon>Bacteroidota</taxon>
        <taxon>Cytophagia</taxon>
        <taxon>Cytophagales</taxon>
        <taxon>Hymenobacteraceae</taxon>
        <taxon>Pontibacter</taxon>
    </lineage>
</organism>
<feature type="chain" id="PRO_5010260697" evidence="1">
    <location>
        <begin position="20"/>
        <end position="191"/>
    </location>
</feature>
<dbReference type="Gene3D" id="1.20.1260.10">
    <property type="match status" value="1"/>
</dbReference>
<keyword evidence="4" id="KW-1185">Reference proteome</keyword>
<evidence type="ECO:0000256" key="1">
    <source>
        <dbReference type="SAM" id="SignalP"/>
    </source>
</evidence>
<dbReference type="PANTHER" id="PTHR38593:SF1">
    <property type="entry name" value="BLR2558 PROTEIN"/>
    <property type="match status" value="1"/>
</dbReference>
<accession>A0A1I7HTB6</accession>
<protein>
    <submittedName>
        <fullName evidence="3">Putative membrane protein</fullName>
    </submittedName>
</protein>
<dbReference type="InterPro" id="IPR025419">
    <property type="entry name" value="DUF4142"/>
</dbReference>
<feature type="signal peptide" evidence="1">
    <location>
        <begin position="1"/>
        <end position="19"/>
    </location>
</feature>
<feature type="domain" description="DUF4142" evidence="2">
    <location>
        <begin position="52"/>
        <end position="185"/>
    </location>
</feature>
<dbReference type="Proteomes" id="UP000182491">
    <property type="component" value="Unassembled WGS sequence"/>
</dbReference>
<name>A0A1I7HTB6_9BACT</name>
<dbReference type="EMBL" id="FPCA01000002">
    <property type="protein sequence ID" value="SFU63881.1"/>
    <property type="molecule type" value="Genomic_DNA"/>
</dbReference>
<dbReference type="PANTHER" id="PTHR38593">
    <property type="entry name" value="BLR2558 PROTEIN"/>
    <property type="match status" value="1"/>
</dbReference>
<proteinExistence type="predicted"/>
<dbReference type="RefSeq" id="WP_068837906.1">
    <property type="nucleotide sequence ID" value="NZ_BMXC01000002.1"/>
</dbReference>
<dbReference type="Pfam" id="PF13628">
    <property type="entry name" value="DUF4142"/>
    <property type="match status" value="1"/>
</dbReference>
<dbReference type="AlphaFoldDB" id="A0A1I7HTB6"/>
<evidence type="ECO:0000313" key="4">
    <source>
        <dbReference type="Proteomes" id="UP000182491"/>
    </source>
</evidence>
<keyword evidence="1" id="KW-0732">Signal</keyword>
<reference evidence="4" key="1">
    <citation type="submission" date="2016-10" db="EMBL/GenBank/DDBJ databases">
        <authorList>
            <person name="Varghese N."/>
        </authorList>
    </citation>
    <scope>NUCLEOTIDE SEQUENCE [LARGE SCALE GENOMIC DNA]</scope>
    <source>
        <strain evidence="4">DSM 18820</strain>
    </source>
</reference>
<evidence type="ECO:0000259" key="2">
    <source>
        <dbReference type="Pfam" id="PF13628"/>
    </source>
</evidence>
<dbReference type="STRING" id="388950.GCA_001611675_01887"/>
<evidence type="ECO:0000313" key="3">
    <source>
        <dbReference type="EMBL" id="SFU63881.1"/>
    </source>
</evidence>
<dbReference type="OrthoDB" id="883203at2"/>
<dbReference type="PROSITE" id="PS51257">
    <property type="entry name" value="PROKAR_LIPOPROTEIN"/>
    <property type="match status" value="1"/>
</dbReference>
<dbReference type="InterPro" id="IPR012347">
    <property type="entry name" value="Ferritin-like"/>
</dbReference>
<sequence length="191" mass="21571">MKRIASTGLILSTFLFTMASCNQEGGAVEEAQEVNEQQAEGTEMEDQMTNVSDFMTKAASSNMLEIQAGQLAQQKGQMKEVKDYAQMIVTDHQQATQKLTQLAQQNNIVLPDSMSQEHMNMLEELRGKTGQEFDREYMNLMVSSHEEAVSLFENASNELENQEVKSFASSTLPKLRQHLDRAQQLENNMKK</sequence>